<dbReference type="InterPro" id="IPR001345">
    <property type="entry name" value="PG/BPGM_mutase_AS"/>
</dbReference>
<name>A0AAE0JGY0_9PEZI</name>
<evidence type="ECO:0000313" key="3">
    <source>
        <dbReference type="EMBL" id="KAK3345763.1"/>
    </source>
</evidence>
<dbReference type="GO" id="GO:0005829">
    <property type="term" value="C:cytosol"/>
    <property type="evidence" value="ECO:0007669"/>
    <property type="project" value="TreeGrafter"/>
</dbReference>
<comment type="caution">
    <text evidence="3">The sequence shown here is derived from an EMBL/GenBank/DDBJ whole genome shotgun (WGS) entry which is preliminary data.</text>
</comment>
<evidence type="ECO:0000256" key="1">
    <source>
        <dbReference type="ARBA" id="ARBA00022801"/>
    </source>
</evidence>
<dbReference type="GeneID" id="87864070"/>
<dbReference type="InterPro" id="IPR029033">
    <property type="entry name" value="His_PPase_superfam"/>
</dbReference>
<dbReference type="Pfam" id="PF00300">
    <property type="entry name" value="His_Phos_1"/>
    <property type="match status" value="1"/>
</dbReference>
<protein>
    <submittedName>
        <fullName evidence="3">Histidine phosphatase superfamily</fullName>
    </submittedName>
</protein>
<reference evidence="3" key="2">
    <citation type="submission" date="2023-06" db="EMBL/GenBank/DDBJ databases">
        <authorList>
            <consortium name="Lawrence Berkeley National Laboratory"/>
            <person name="Haridas S."/>
            <person name="Hensen N."/>
            <person name="Bonometti L."/>
            <person name="Westerberg I."/>
            <person name="Brannstrom I.O."/>
            <person name="Guillou S."/>
            <person name="Cros-Aarteil S."/>
            <person name="Calhoun S."/>
            <person name="Kuo A."/>
            <person name="Mondo S."/>
            <person name="Pangilinan J."/>
            <person name="Riley R."/>
            <person name="Labutti K."/>
            <person name="Andreopoulos B."/>
            <person name="Lipzen A."/>
            <person name="Chen C."/>
            <person name="Yanf M."/>
            <person name="Daum C."/>
            <person name="Ng V."/>
            <person name="Clum A."/>
            <person name="Steindorff A."/>
            <person name="Ohm R."/>
            <person name="Martin F."/>
            <person name="Silar P."/>
            <person name="Natvig D."/>
            <person name="Lalanne C."/>
            <person name="Gautier V."/>
            <person name="Ament-Velasquez S.L."/>
            <person name="Kruys A."/>
            <person name="Hutchinson M.I."/>
            <person name="Powell A.J."/>
            <person name="Barry K."/>
            <person name="Miller A.N."/>
            <person name="Grigoriev I.V."/>
            <person name="Debuchy R."/>
            <person name="Gladieux P."/>
            <person name="Thoren M.H."/>
            <person name="Johannesson H."/>
        </authorList>
    </citation>
    <scope>NUCLEOTIDE SEQUENCE</scope>
    <source>
        <strain evidence="3">CBS 560.94</strain>
    </source>
</reference>
<sequence length="275" mass="30132">MRLFLVRHGETVDNVAGLYAGLRDSPLTTHGVLQARRLASHFASRSSSIGPVTHIFSSDLQRAVNTAQAIVDAQVEKATEKEDSDRPELQLVQVVELRERDFRSAEGKRFGTPHPDAETHDEMRARATAFIQAHLGPLLDSTSNGDNCKTNTSVVVVAHGLILNSLLRSLLVRYAPEEMTRLANVKSSSGSVAGRSEFLAAWSNTGYLEMNVDVIPSSEETEKSAVRLAVVRVNALDHLQGVKRTRGGIGSAKFDSKQKTMDAFFKPAAKRRRVD</sequence>
<dbReference type="PANTHER" id="PTHR46517:SF1">
    <property type="entry name" value="FRUCTOSE-2,6-BISPHOSPHATASE TIGAR"/>
    <property type="match status" value="1"/>
</dbReference>
<dbReference type="SMART" id="SM00855">
    <property type="entry name" value="PGAM"/>
    <property type="match status" value="1"/>
</dbReference>
<dbReference type="InterPro" id="IPR013078">
    <property type="entry name" value="His_Pase_superF_clade-1"/>
</dbReference>
<gene>
    <name evidence="3" type="ORF">B0H65DRAFT_467616</name>
</gene>
<reference evidence="3" key="1">
    <citation type="journal article" date="2023" name="Mol. Phylogenet. Evol.">
        <title>Genome-scale phylogeny and comparative genomics of the fungal order Sordariales.</title>
        <authorList>
            <person name="Hensen N."/>
            <person name="Bonometti L."/>
            <person name="Westerberg I."/>
            <person name="Brannstrom I.O."/>
            <person name="Guillou S."/>
            <person name="Cros-Aarteil S."/>
            <person name="Calhoun S."/>
            <person name="Haridas S."/>
            <person name="Kuo A."/>
            <person name="Mondo S."/>
            <person name="Pangilinan J."/>
            <person name="Riley R."/>
            <person name="LaButti K."/>
            <person name="Andreopoulos B."/>
            <person name="Lipzen A."/>
            <person name="Chen C."/>
            <person name="Yan M."/>
            <person name="Daum C."/>
            <person name="Ng V."/>
            <person name="Clum A."/>
            <person name="Steindorff A."/>
            <person name="Ohm R.A."/>
            <person name="Martin F."/>
            <person name="Silar P."/>
            <person name="Natvig D.O."/>
            <person name="Lalanne C."/>
            <person name="Gautier V."/>
            <person name="Ament-Velasquez S.L."/>
            <person name="Kruys A."/>
            <person name="Hutchinson M.I."/>
            <person name="Powell A.J."/>
            <person name="Barry K."/>
            <person name="Miller A.N."/>
            <person name="Grigoriev I.V."/>
            <person name="Debuchy R."/>
            <person name="Gladieux P."/>
            <person name="Hiltunen Thoren M."/>
            <person name="Johannesson H."/>
        </authorList>
    </citation>
    <scope>NUCLEOTIDE SEQUENCE</scope>
    <source>
        <strain evidence="3">CBS 560.94</strain>
    </source>
</reference>
<dbReference type="PANTHER" id="PTHR46517">
    <property type="entry name" value="FRUCTOSE-2,6-BISPHOSPHATASE TIGAR"/>
    <property type="match status" value="1"/>
</dbReference>
<dbReference type="Proteomes" id="UP001278500">
    <property type="component" value="Unassembled WGS sequence"/>
</dbReference>
<dbReference type="PROSITE" id="PS00175">
    <property type="entry name" value="PG_MUTASE"/>
    <property type="match status" value="1"/>
</dbReference>
<dbReference type="RefSeq" id="XP_062682376.1">
    <property type="nucleotide sequence ID" value="XM_062826916.1"/>
</dbReference>
<dbReference type="CDD" id="cd07067">
    <property type="entry name" value="HP_PGM_like"/>
    <property type="match status" value="1"/>
</dbReference>
<dbReference type="GO" id="GO:0043456">
    <property type="term" value="P:regulation of pentose-phosphate shunt"/>
    <property type="evidence" value="ECO:0007669"/>
    <property type="project" value="TreeGrafter"/>
</dbReference>
<dbReference type="GO" id="GO:0045820">
    <property type="term" value="P:negative regulation of glycolytic process"/>
    <property type="evidence" value="ECO:0007669"/>
    <property type="project" value="TreeGrafter"/>
</dbReference>
<evidence type="ECO:0000313" key="4">
    <source>
        <dbReference type="Proteomes" id="UP001278500"/>
    </source>
</evidence>
<dbReference type="GO" id="GO:0004331">
    <property type="term" value="F:fructose-2,6-bisphosphate 2-phosphatase activity"/>
    <property type="evidence" value="ECO:0007669"/>
    <property type="project" value="TreeGrafter"/>
</dbReference>
<keyword evidence="1" id="KW-0378">Hydrolase</keyword>
<feature type="binding site" evidence="2">
    <location>
        <begin position="7"/>
        <end position="14"/>
    </location>
    <ligand>
        <name>substrate</name>
    </ligand>
</feature>
<dbReference type="AlphaFoldDB" id="A0AAE0JGY0"/>
<dbReference type="SUPFAM" id="SSF53254">
    <property type="entry name" value="Phosphoglycerate mutase-like"/>
    <property type="match status" value="1"/>
</dbReference>
<dbReference type="InterPro" id="IPR051695">
    <property type="entry name" value="Phosphoglycerate_Mutase"/>
</dbReference>
<dbReference type="Gene3D" id="3.40.50.1240">
    <property type="entry name" value="Phosphoglycerate mutase-like"/>
    <property type="match status" value="1"/>
</dbReference>
<feature type="binding site" evidence="2">
    <location>
        <position position="62"/>
    </location>
    <ligand>
        <name>substrate</name>
    </ligand>
</feature>
<proteinExistence type="predicted"/>
<keyword evidence="4" id="KW-1185">Reference proteome</keyword>
<accession>A0AAE0JGY0</accession>
<dbReference type="EMBL" id="JAUEPP010000004">
    <property type="protein sequence ID" value="KAK3345763.1"/>
    <property type="molecule type" value="Genomic_DNA"/>
</dbReference>
<organism evidence="3 4">
    <name type="scientific">Neurospora tetraspora</name>
    <dbReference type="NCBI Taxonomy" id="94610"/>
    <lineage>
        <taxon>Eukaryota</taxon>
        <taxon>Fungi</taxon>
        <taxon>Dikarya</taxon>
        <taxon>Ascomycota</taxon>
        <taxon>Pezizomycotina</taxon>
        <taxon>Sordariomycetes</taxon>
        <taxon>Sordariomycetidae</taxon>
        <taxon>Sordariales</taxon>
        <taxon>Sordariaceae</taxon>
        <taxon>Neurospora</taxon>
    </lineage>
</organism>
<evidence type="ECO:0000256" key="2">
    <source>
        <dbReference type="PIRSR" id="PIRSR613078-2"/>
    </source>
</evidence>